<proteinExistence type="predicted"/>
<evidence type="ECO:0000313" key="1">
    <source>
        <dbReference type="EMBL" id="CBY37464.1"/>
    </source>
</evidence>
<dbReference type="Proteomes" id="UP000011014">
    <property type="component" value="Unassembled WGS sequence"/>
</dbReference>
<name>E4YPR8_OIKDI</name>
<protein>
    <submittedName>
        <fullName evidence="1">Uncharacterized protein</fullName>
    </submittedName>
</protein>
<sequence length="117" mass="13633">MKLFIASIIAATFGEEFFKYPKPEKFVEWAESAIEIIEENNSADENYQGIMLRNLGNVVYDEVTAAKGIRIGKAWKIQAIYVNPETKHRFFCILKKTTSNKRPEIEEMNAQCEQYRF</sequence>
<organism evidence="1">
    <name type="scientific">Oikopleura dioica</name>
    <name type="common">Tunicate</name>
    <dbReference type="NCBI Taxonomy" id="34765"/>
    <lineage>
        <taxon>Eukaryota</taxon>
        <taxon>Metazoa</taxon>
        <taxon>Chordata</taxon>
        <taxon>Tunicata</taxon>
        <taxon>Appendicularia</taxon>
        <taxon>Copelata</taxon>
        <taxon>Oikopleuridae</taxon>
        <taxon>Oikopleura</taxon>
    </lineage>
</organism>
<gene>
    <name evidence="1" type="ORF">GSOID_T00030924001</name>
</gene>
<accession>E4YPR8</accession>
<reference evidence="1" key="1">
    <citation type="journal article" date="2010" name="Science">
        <title>Plasticity of animal genome architecture unmasked by rapid evolution of a pelagic tunicate.</title>
        <authorList>
            <person name="Denoeud F."/>
            <person name="Henriet S."/>
            <person name="Mungpakdee S."/>
            <person name="Aury J.M."/>
            <person name="Da Silva C."/>
            <person name="Brinkmann H."/>
            <person name="Mikhaleva J."/>
            <person name="Olsen L.C."/>
            <person name="Jubin C."/>
            <person name="Canestro C."/>
            <person name="Bouquet J.M."/>
            <person name="Danks G."/>
            <person name="Poulain J."/>
            <person name="Campsteijn C."/>
            <person name="Adamski M."/>
            <person name="Cross I."/>
            <person name="Yadetie F."/>
            <person name="Muffato M."/>
            <person name="Louis A."/>
            <person name="Butcher S."/>
            <person name="Tsagkogeorga G."/>
            <person name="Konrad A."/>
            <person name="Singh S."/>
            <person name="Jensen M.F."/>
            <person name="Cong E.H."/>
            <person name="Eikeseth-Otteraa H."/>
            <person name="Noel B."/>
            <person name="Anthouard V."/>
            <person name="Porcel B.M."/>
            <person name="Kachouri-Lafond R."/>
            <person name="Nishino A."/>
            <person name="Ugolini M."/>
            <person name="Chourrout P."/>
            <person name="Nishida H."/>
            <person name="Aasland R."/>
            <person name="Huzurbazar S."/>
            <person name="Westhof E."/>
            <person name="Delsuc F."/>
            <person name="Lehrach H."/>
            <person name="Reinhardt R."/>
            <person name="Weissenbach J."/>
            <person name="Roy S.W."/>
            <person name="Artiguenave F."/>
            <person name="Postlethwait J.H."/>
            <person name="Manak J.R."/>
            <person name="Thompson E.M."/>
            <person name="Jaillon O."/>
            <person name="Du Pasquier L."/>
            <person name="Boudinot P."/>
            <person name="Liberles D.A."/>
            <person name="Volff J.N."/>
            <person name="Philippe H."/>
            <person name="Lenhard B."/>
            <person name="Roest Crollius H."/>
            <person name="Wincker P."/>
            <person name="Chourrout D."/>
        </authorList>
    </citation>
    <scope>NUCLEOTIDE SEQUENCE [LARGE SCALE GENOMIC DNA]</scope>
</reference>
<dbReference type="AlphaFoldDB" id="E4YPR8"/>
<dbReference type="EMBL" id="FN654981">
    <property type="protein sequence ID" value="CBY37464.1"/>
    <property type="molecule type" value="Genomic_DNA"/>
</dbReference>